<dbReference type="RefSeq" id="WP_147663825.1">
    <property type="nucleotide sequence ID" value="NZ_CP042905.2"/>
</dbReference>
<organism evidence="1 2">
    <name type="scientific">Promethearchaeum syntrophicum</name>
    <dbReference type="NCBI Taxonomy" id="2594042"/>
    <lineage>
        <taxon>Archaea</taxon>
        <taxon>Promethearchaeati</taxon>
        <taxon>Promethearchaeota</taxon>
        <taxon>Promethearchaeia</taxon>
        <taxon>Promethearchaeales</taxon>
        <taxon>Promethearchaeaceae</taxon>
        <taxon>Promethearchaeum</taxon>
    </lineage>
</organism>
<gene>
    <name evidence="1" type="ORF">DSAG12_02729</name>
</gene>
<accession>A0A5B9DC75</accession>
<evidence type="ECO:0000313" key="2">
    <source>
        <dbReference type="Proteomes" id="UP000321408"/>
    </source>
</evidence>
<dbReference type="AlphaFoldDB" id="A0A5B9DC75"/>
<evidence type="ECO:0000313" key="1">
    <source>
        <dbReference type="EMBL" id="QEE16899.1"/>
    </source>
</evidence>
<dbReference type="EMBL" id="CP042905">
    <property type="protein sequence ID" value="QEE16899.1"/>
    <property type="molecule type" value="Genomic_DNA"/>
</dbReference>
<sequence length="145" mass="17456">MQKSYYRNLNQGKKVINAEHKFTILQYQQKRAELNGMISEISDLNIDQLKSEVRKTIFRVNIENIKKSINYHFTSKAQRTLPILMKNFKKALKFVHHEIKFKPYFQTNTEIQKKFINYISIILQESLNQDLYLQDIEIEHHKLNI</sequence>
<dbReference type="KEGG" id="psyt:DSAG12_02729"/>
<name>A0A5B9DC75_9ARCH</name>
<keyword evidence="2" id="KW-1185">Reference proteome</keyword>
<protein>
    <submittedName>
        <fullName evidence="1">Uncharacterized protein</fullName>
    </submittedName>
</protein>
<dbReference type="Proteomes" id="UP000321408">
    <property type="component" value="Chromosome"/>
</dbReference>
<proteinExistence type="predicted"/>
<dbReference type="GeneID" id="41330709"/>
<reference evidence="1 2" key="1">
    <citation type="journal article" date="2020" name="Nature">
        <title>Isolation of an archaeon at the prokaryote-eukaryote interface.</title>
        <authorList>
            <person name="Imachi H."/>
            <person name="Nobu M.K."/>
            <person name="Nakahara N."/>
            <person name="Morono Y."/>
            <person name="Ogawara M."/>
            <person name="Takaki Y."/>
            <person name="Takano Y."/>
            <person name="Uematsu K."/>
            <person name="Ikuta T."/>
            <person name="Ito M."/>
            <person name="Matsui Y."/>
            <person name="Miyazaki M."/>
            <person name="Murata K."/>
            <person name="Saito Y."/>
            <person name="Sakai S."/>
            <person name="Song C."/>
            <person name="Tasumi E."/>
            <person name="Yamanaka Y."/>
            <person name="Yamaguchi T."/>
            <person name="Kamagata Y."/>
            <person name="Tamaki H."/>
            <person name="Takai K."/>
        </authorList>
    </citation>
    <scope>NUCLEOTIDE SEQUENCE [LARGE SCALE GENOMIC DNA]</scope>
    <source>
        <strain evidence="1 2">MK-D1</strain>
    </source>
</reference>
<reference evidence="1 2" key="2">
    <citation type="journal article" date="2024" name="Int. J. Syst. Evol. Microbiol.">
        <title>Promethearchaeum syntrophicum gen. nov., sp. nov., an anaerobic, obligately syntrophic archaeon, the first isolate of the lineage 'Asgard' archaea, and proposal of the new archaeal phylum Promethearchaeota phyl. nov. and kingdom Promethearchaeati regn. nov.</title>
        <authorList>
            <person name="Imachi H."/>
            <person name="Nobu M.K."/>
            <person name="Kato S."/>
            <person name="Takaki Y."/>
            <person name="Miyazaki M."/>
            <person name="Miyata M."/>
            <person name="Ogawara M."/>
            <person name="Saito Y."/>
            <person name="Sakai S."/>
            <person name="Tahara Y.O."/>
            <person name="Takano Y."/>
            <person name="Tasumi E."/>
            <person name="Uematsu K."/>
            <person name="Yoshimura T."/>
            <person name="Itoh T."/>
            <person name="Ohkuma M."/>
            <person name="Takai K."/>
        </authorList>
    </citation>
    <scope>NUCLEOTIDE SEQUENCE [LARGE SCALE GENOMIC DNA]</scope>
    <source>
        <strain evidence="1 2">MK-D1</strain>
    </source>
</reference>